<evidence type="ECO:0000313" key="3">
    <source>
        <dbReference type="EMBL" id="THG97082.1"/>
    </source>
</evidence>
<feature type="compositionally biased region" description="Polar residues" evidence="1">
    <location>
        <begin position="458"/>
        <end position="472"/>
    </location>
</feature>
<dbReference type="InterPro" id="IPR046521">
    <property type="entry name" value="DUF6698"/>
</dbReference>
<feature type="chain" id="PRO_5020971735" evidence="2">
    <location>
        <begin position="28"/>
        <end position="590"/>
    </location>
</feature>
<name>A0A4V3XA79_9APHY</name>
<accession>A0A4V3XA79</accession>
<reference evidence="3 4" key="1">
    <citation type="submission" date="2019-02" db="EMBL/GenBank/DDBJ databases">
        <title>Genome sequencing of the rare red list fungi Phlebia centrifuga.</title>
        <authorList>
            <person name="Buettner E."/>
            <person name="Kellner H."/>
        </authorList>
    </citation>
    <scope>NUCLEOTIDE SEQUENCE [LARGE SCALE GENOMIC DNA]</scope>
    <source>
        <strain evidence="3 4">DSM 108282</strain>
    </source>
</reference>
<evidence type="ECO:0000256" key="2">
    <source>
        <dbReference type="SAM" id="SignalP"/>
    </source>
</evidence>
<comment type="caution">
    <text evidence="3">The sequence shown here is derived from an EMBL/GenBank/DDBJ whole genome shotgun (WGS) entry which is preliminary data.</text>
</comment>
<sequence length="590" mass="64771">MLSASSCNIKLVPSLLVVTMLSDESQSDEDFDINDAAFQDDPQAAAEHASLFQRPHLRDDMAIEDLRALVFEYQEKLTLAEDMVLHLRMDVAGLRASQVSRRGTDKDVSTATLKSDPEVRLAGRSFVLVLPWLSVKIPSVRPNIDPKSLERYASVEATKMAAQAEVHDHFPKGSKVLSTMGKSTHVEKLFRHCLNDQRSKLTSAAGSLMPLLFTTVSAEAWASRDVRKTDPEAVRLRGEEGQIFSAPFIFPPDAEGDPDQAFKNPALVKLFRGIVFGRTAIRPNSRPKGNTLGKLWDIFKATRGMVAYTCCTAAYHLSYDDTFAKDGKGEWEKKLRDDPKCTDVPPEFSYGLMFRSILRLFHELEATDRVKSILDFWTKVAFDGVDPVVVRTATSKSQQHEADRLFLEMFRADKVVPPTTLLLCIGSPDNESEDLWAEPFDSISHSRLPAPHVPPTSHRFSSHASGTISRVPSPTIPEPQRLSATVPSLPSVDSMSSALSALSVISGHSATSARTARSSRSAAIEIPLDFEYAGEGEGDDEIPEPEPVRKTRARGTKTTTAKGKVSELDIVAASTAAKRLNRGGKRKGGA</sequence>
<keyword evidence="2" id="KW-0732">Signal</keyword>
<dbReference type="Pfam" id="PF20414">
    <property type="entry name" value="DUF6698"/>
    <property type="match status" value="1"/>
</dbReference>
<evidence type="ECO:0000256" key="1">
    <source>
        <dbReference type="SAM" id="MobiDB-lite"/>
    </source>
</evidence>
<dbReference type="AlphaFoldDB" id="A0A4V3XA79"/>
<feature type="compositionally biased region" description="Acidic residues" evidence="1">
    <location>
        <begin position="532"/>
        <end position="544"/>
    </location>
</feature>
<evidence type="ECO:0000313" key="4">
    <source>
        <dbReference type="Proteomes" id="UP000309038"/>
    </source>
</evidence>
<keyword evidence="4" id="KW-1185">Reference proteome</keyword>
<dbReference type="Proteomes" id="UP000309038">
    <property type="component" value="Unassembled WGS sequence"/>
</dbReference>
<organism evidence="3 4">
    <name type="scientific">Hermanssonia centrifuga</name>
    <dbReference type="NCBI Taxonomy" id="98765"/>
    <lineage>
        <taxon>Eukaryota</taxon>
        <taxon>Fungi</taxon>
        <taxon>Dikarya</taxon>
        <taxon>Basidiomycota</taxon>
        <taxon>Agaricomycotina</taxon>
        <taxon>Agaricomycetes</taxon>
        <taxon>Polyporales</taxon>
        <taxon>Meruliaceae</taxon>
        <taxon>Hermanssonia</taxon>
    </lineage>
</organism>
<proteinExistence type="predicted"/>
<feature type="region of interest" description="Disordered" evidence="1">
    <location>
        <begin position="451"/>
        <end position="488"/>
    </location>
</feature>
<protein>
    <submittedName>
        <fullName evidence="3">Uncharacterized protein</fullName>
    </submittedName>
</protein>
<dbReference type="EMBL" id="SGPJ01000190">
    <property type="protein sequence ID" value="THG97082.1"/>
    <property type="molecule type" value="Genomic_DNA"/>
</dbReference>
<feature type="region of interest" description="Disordered" evidence="1">
    <location>
        <begin position="532"/>
        <end position="561"/>
    </location>
</feature>
<feature type="signal peptide" evidence="2">
    <location>
        <begin position="1"/>
        <end position="27"/>
    </location>
</feature>
<gene>
    <name evidence="3" type="ORF">EW026_g4856</name>
</gene>